<name>A0A0F3IRF9_9PROT</name>
<feature type="domain" description="PAC" evidence="2">
    <location>
        <begin position="182"/>
        <end position="221"/>
    </location>
</feature>
<feature type="non-terminal residue" evidence="3">
    <location>
        <position position="1"/>
    </location>
</feature>
<dbReference type="OrthoDB" id="9765776at2"/>
<evidence type="ECO:0000313" key="3">
    <source>
        <dbReference type="EMBL" id="KJV08174.1"/>
    </source>
</evidence>
<dbReference type="EMBL" id="LAJY01000744">
    <property type="protein sequence ID" value="KJV08174.1"/>
    <property type="molecule type" value="Genomic_DNA"/>
</dbReference>
<dbReference type="Pfam" id="PF08447">
    <property type="entry name" value="PAS_3"/>
    <property type="match status" value="2"/>
</dbReference>
<dbReference type="PROSITE" id="PS50113">
    <property type="entry name" value="PAC"/>
    <property type="match status" value="2"/>
</dbReference>
<dbReference type="PATRIC" id="fig|552518.3.peg.4229"/>
<dbReference type="CDD" id="cd00130">
    <property type="entry name" value="PAS"/>
    <property type="match status" value="2"/>
</dbReference>
<dbReference type="InterPro" id="IPR050903">
    <property type="entry name" value="Bact_Chemotaxis_MeTrfase"/>
</dbReference>
<protein>
    <recommendedName>
        <fullName evidence="5">Chemotaxis protein</fullName>
    </recommendedName>
</protein>
<comment type="caution">
    <text evidence="3">The sequence shown here is derived from an EMBL/GenBank/DDBJ whole genome shotgun (WGS) entry which is preliminary data.</text>
</comment>
<accession>A0A0F3IRF9</accession>
<feature type="non-terminal residue" evidence="3">
    <location>
        <position position="221"/>
    </location>
</feature>
<dbReference type="InterPro" id="IPR035965">
    <property type="entry name" value="PAS-like_dom_sf"/>
</dbReference>
<dbReference type="Gene3D" id="3.30.450.20">
    <property type="entry name" value="PAS domain"/>
    <property type="match status" value="2"/>
</dbReference>
<dbReference type="SMART" id="SM00086">
    <property type="entry name" value="PAC"/>
    <property type="match status" value="2"/>
</dbReference>
<dbReference type="SUPFAM" id="SSF55785">
    <property type="entry name" value="PYP-like sensor domain (PAS domain)"/>
    <property type="match status" value="2"/>
</dbReference>
<dbReference type="InterPro" id="IPR000700">
    <property type="entry name" value="PAS-assoc_C"/>
</dbReference>
<dbReference type="InterPro" id="IPR000014">
    <property type="entry name" value="PAS"/>
</dbReference>
<reference evidence="3 4" key="1">
    <citation type="submission" date="2015-03" db="EMBL/GenBank/DDBJ databases">
        <title>Draft genome sequence of Elstera litoralis.</title>
        <authorList>
            <person name="Rahalkar M.C."/>
            <person name="Dhakephalkar P.K."/>
            <person name="Pore S.D."/>
            <person name="Arora P."/>
            <person name="Kapse N.G."/>
            <person name="Pandit P.S."/>
        </authorList>
    </citation>
    <scope>NUCLEOTIDE SEQUENCE [LARGE SCALE GENOMIC DNA]</scope>
    <source>
        <strain evidence="3 4">Dia-1</strain>
    </source>
</reference>
<evidence type="ECO:0000259" key="1">
    <source>
        <dbReference type="PROSITE" id="PS50112"/>
    </source>
</evidence>
<dbReference type="NCBIfam" id="TIGR00229">
    <property type="entry name" value="sensory_box"/>
    <property type="match status" value="2"/>
</dbReference>
<gene>
    <name evidence="3" type="ORF">VZ95_19480</name>
</gene>
<proteinExistence type="predicted"/>
<feature type="domain" description="PAC" evidence="2">
    <location>
        <begin position="60"/>
        <end position="112"/>
    </location>
</feature>
<dbReference type="InterPro" id="IPR013655">
    <property type="entry name" value="PAS_fold_3"/>
</dbReference>
<evidence type="ECO:0008006" key="5">
    <source>
        <dbReference type="Google" id="ProtNLM"/>
    </source>
</evidence>
<organism evidence="3 4">
    <name type="scientific">Elstera litoralis</name>
    <dbReference type="NCBI Taxonomy" id="552518"/>
    <lineage>
        <taxon>Bacteria</taxon>
        <taxon>Pseudomonadati</taxon>
        <taxon>Pseudomonadota</taxon>
        <taxon>Alphaproteobacteria</taxon>
        <taxon>Rhodospirillales</taxon>
        <taxon>Rhodospirillaceae</taxon>
        <taxon>Elstera</taxon>
    </lineage>
</organism>
<keyword evidence="4" id="KW-1185">Reference proteome</keyword>
<evidence type="ECO:0000259" key="2">
    <source>
        <dbReference type="PROSITE" id="PS50113"/>
    </source>
</evidence>
<feature type="domain" description="PAS" evidence="1">
    <location>
        <begin position="1"/>
        <end position="39"/>
    </location>
</feature>
<sequence length="221" mass="25113">IIEFDLDGTILMANENFLMTVGYTAQEIVGKHHRIFMPSAEINSPAYQQFWSNLRQGQFQRAEYMRLAKGGREVWLQASYNPIPGRSGKPIKIVKIATDITEQKLRAAEYESQLNAISRSQAVIEFALDGTVLTANENFLKVLGYALTDIKGKHHSMFVEAAVSKTTEYQSFWTKLRQGQFISDEFKRIGKGGREVWIQATYNPVFDPQGRPVKVVKYAID</sequence>
<dbReference type="PANTHER" id="PTHR24422:SF10">
    <property type="entry name" value="CHEMOTAXIS PROTEIN METHYLTRANSFERASE 2"/>
    <property type="match status" value="1"/>
</dbReference>
<dbReference type="PANTHER" id="PTHR24422">
    <property type="entry name" value="CHEMOTAXIS PROTEIN METHYLTRANSFERASE"/>
    <property type="match status" value="1"/>
</dbReference>
<dbReference type="InterPro" id="IPR001610">
    <property type="entry name" value="PAC"/>
</dbReference>
<evidence type="ECO:0000313" key="4">
    <source>
        <dbReference type="Proteomes" id="UP000033774"/>
    </source>
</evidence>
<dbReference type="PROSITE" id="PS50112">
    <property type="entry name" value="PAS"/>
    <property type="match status" value="1"/>
</dbReference>
<dbReference type="AlphaFoldDB" id="A0A0F3IRF9"/>
<dbReference type="Proteomes" id="UP000033774">
    <property type="component" value="Unassembled WGS sequence"/>
</dbReference>